<keyword evidence="1" id="KW-0614">Plasmid</keyword>
<protein>
    <submittedName>
        <fullName evidence="1">Uncharacterized protein</fullName>
    </submittedName>
</protein>
<name>A0A0H5PXV0_9ZZZZ</name>
<reference evidence="1" key="1">
    <citation type="submission" date="2015-06" db="EMBL/GenBank/DDBJ databases">
        <authorList>
            <person name="Joergensen T."/>
        </authorList>
    </citation>
    <scope>NUCLEOTIDE SEQUENCE</scope>
    <source>
        <plasmid evidence="1">pRGRH0284</plasmid>
    </source>
</reference>
<proteinExistence type="predicted"/>
<sequence>MENVFSKCAVIGCNVSYKKQITHDRLKRILSQEIDINDWIGHIDVFFNELPVEIIIGFIKENNIPFAKIKSVYDDLPAPMKGKNFKIVEQFHIMEHS</sequence>
<reference evidence="1" key="2">
    <citation type="submission" date="2015-07" db="EMBL/GenBank/DDBJ databases">
        <title>Plasmids, circular viruses and viroids from rat gut.</title>
        <authorList>
            <person name="Jorgensen T.J."/>
            <person name="Hansen M.A."/>
            <person name="Xu Z."/>
            <person name="Tabak M.A."/>
            <person name="Sorensen S.J."/>
            <person name="Hansen L.H."/>
        </authorList>
    </citation>
    <scope>NUCLEOTIDE SEQUENCE</scope>
    <source>
        <plasmid evidence="1">pRGRH0284</plasmid>
    </source>
</reference>
<geneLocation type="plasmid" evidence="1">
    <name>pRGRH0284</name>
</geneLocation>
<organism evidence="1">
    <name type="scientific">uncultured prokaryote</name>
    <dbReference type="NCBI Taxonomy" id="198431"/>
    <lineage>
        <taxon>unclassified sequences</taxon>
        <taxon>environmental samples</taxon>
    </lineage>
</organism>
<dbReference type="AlphaFoldDB" id="A0A0H5PXV0"/>
<accession>A0A0H5PXV0</accession>
<dbReference type="EMBL" id="LN852956">
    <property type="protein sequence ID" value="CRY94576.1"/>
    <property type="molecule type" value="Genomic_DNA"/>
</dbReference>
<evidence type="ECO:0000313" key="1">
    <source>
        <dbReference type="EMBL" id="CRY94576.1"/>
    </source>
</evidence>